<proteinExistence type="predicted"/>
<dbReference type="GO" id="GO:0016791">
    <property type="term" value="F:phosphatase activity"/>
    <property type="evidence" value="ECO:0007669"/>
    <property type="project" value="UniProtKB-ARBA"/>
</dbReference>
<dbReference type="AlphaFoldDB" id="A0AAV5U731"/>
<name>A0AAV5U731_9BILA</name>
<accession>A0AAV5U731</accession>
<protein>
    <submittedName>
        <fullName evidence="1">Uncharacterized protein</fullName>
    </submittedName>
</protein>
<gene>
    <name evidence="1" type="ORF">PENTCL1PPCAC_24870</name>
</gene>
<dbReference type="InterPro" id="IPR029033">
    <property type="entry name" value="His_PPase_superfam"/>
</dbReference>
<evidence type="ECO:0000313" key="2">
    <source>
        <dbReference type="Proteomes" id="UP001432027"/>
    </source>
</evidence>
<dbReference type="Gene3D" id="3.40.50.1240">
    <property type="entry name" value="Phosphoglycerate mutase-like"/>
    <property type="match status" value="1"/>
</dbReference>
<reference evidence="1" key="1">
    <citation type="submission" date="2023-10" db="EMBL/GenBank/DDBJ databases">
        <title>Genome assembly of Pristionchus species.</title>
        <authorList>
            <person name="Yoshida K."/>
            <person name="Sommer R.J."/>
        </authorList>
    </citation>
    <scope>NUCLEOTIDE SEQUENCE</scope>
    <source>
        <strain evidence="1">RS0144</strain>
    </source>
</reference>
<dbReference type="Proteomes" id="UP001432027">
    <property type="component" value="Unassembled WGS sequence"/>
</dbReference>
<sequence>IVKSRLGYDKEDITVDDAMLRMYAVDDPRNENAWRPISSGHTNDLLPTIQHDLCRRKDLVEYLRQKTGWTMTVGDLADLADNIEQMETFHEKLPMWLERPSLIGYDKSRILQEISSFSEHSQISCSLYGPCRDLMSEKWLEHIAKRIELARQEHHAGSRKTSVALFSTHTEVILSTLRKMGVAADRMPTSGGFVTEVTYPRPE</sequence>
<dbReference type="EMBL" id="BTSX01000005">
    <property type="protein sequence ID" value="GMT02696.1"/>
    <property type="molecule type" value="Genomic_DNA"/>
</dbReference>
<organism evidence="1 2">
    <name type="scientific">Pristionchus entomophagus</name>
    <dbReference type="NCBI Taxonomy" id="358040"/>
    <lineage>
        <taxon>Eukaryota</taxon>
        <taxon>Metazoa</taxon>
        <taxon>Ecdysozoa</taxon>
        <taxon>Nematoda</taxon>
        <taxon>Chromadorea</taxon>
        <taxon>Rhabditida</taxon>
        <taxon>Rhabditina</taxon>
        <taxon>Diplogasteromorpha</taxon>
        <taxon>Diplogasteroidea</taxon>
        <taxon>Neodiplogasteridae</taxon>
        <taxon>Pristionchus</taxon>
    </lineage>
</organism>
<keyword evidence="2" id="KW-1185">Reference proteome</keyword>
<feature type="non-terminal residue" evidence="1">
    <location>
        <position position="203"/>
    </location>
</feature>
<comment type="caution">
    <text evidence="1">The sequence shown here is derived from an EMBL/GenBank/DDBJ whole genome shotgun (WGS) entry which is preliminary data.</text>
</comment>
<dbReference type="SUPFAM" id="SSF53254">
    <property type="entry name" value="Phosphoglycerate mutase-like"/>
    <property type="match status" value="1"/>
</dbReference>
<feature type="non-terminal residue" evidence="1">
    <location>
        <position position="1"/>
    </location>
</feature>
<evidence type="ECO:0000313" key="1">
    <source>
        <dbReference type="EMBL" id="GMT02696.1"/>
    </source>
</evidence>